<accession>A0A562DZ94</accession>
<name>A0A562DZ94_RHORH</name>
<comment type="caution">
    <text evidence="1">The sequence shown here is derived from an EMBL/GenBank/DDBJ whole genome shotgun (WGS) entry which is preliminary data.</text>
</comment>
<feature type="non-terminal residue" evidence="1">
    <location>
        <position position="1"/>
    </location>
</feature>
<evidence type="ECO:0000313" key="1">
    <source>
        <dbReference type="EMBL" id="TWH14946.1"/>
    </source>
</evidence>
<reference evidence="1 2" key="1">
    <citation type="submission" date="2019-07" db="EMBL/GenBank/DDBJ databases">
        <title>Genome sequencing of lignin-degrading bacterial isolates.</title>
        <authorList>
            <person name="Gladden J."/>
        </authorList>
    </citation>
    <scope>NUCLEOTIDE SEQUENCE [LARGE SCALE GENOMIC DNA]</scope>
    <source>
        <strain evidence="1 2">J45</strain>
    </source>
</reference>
<gene>
    <name evidence="1" type="ORF">L618_003500000300</name>
</gene>
<organism evidence="1 2">
    <name type="scientific">Rhodococcus rhodochrous J45</name>
    <dbReference type="NCBI Taxonomy" id="935266"/>
    <lineage>
        <taxon>Bacteria</taxon>
        <taxon>Bacillati</taxon>
        <taxon>Actinomycetota</taxon>
        <taxon>Actinomycetes</taxon>
        <taxon>Mycobacteriales</taxon>
        <taxon>Nocardiaceae</taxon>
        <taxon>Rhodococcus</taxon>
    </lineage>
</organism>
<evidence type="ECO:0000313" key="2">
    <source>
        <dbReference type="Proteomes" id="UP000317573"/>
    </source>
</evidence>
<sequence>INARYRRAIRARGHFPTEQAALKCLYLATRALDPTGRGRARWAARWKPALNAFAITFEGRIN</sequence>
<dbReference type="AlphaFoldDB" id="A0A562DZ94"/>
<dbReference type="Proteomes" id="UP000317573">
    <property type="component" value="Unassembled WGS sequence"/>
</dbReference>
<proteinExistence type="predicted"/>
<protein>
    <recommendedName>
        <fullName evidence="3">Mutator family transposase</fullName>
    </recommendedName>
</protein>
<dbReference type="EMBL" id="VLJT01000034">
    <property type="protein sequence ID" value="TWH14946.1"/>
    <property type="molecule type" value="Genomic_DNA"/>
</dbReference>
<evidence type="ECO:0008006" key="3">
    <source>
        <dbReference type="Google" id="ProtNLM"/>
    </source>
</evidence>